<dbReference type="RefSeq" id="WP_103678320.1">
    <property type="nucleotide sequence ID" value="NZ_PQGD01000023.1"/>
</dbReference>
<feature type="domain" description="IprA winged helix-turn-helix" evidence="1">
    <location>
        <begin position="162"/>
        <end position="228"/>
    </location>
</feature>
<keyword evidence="4" id="KW-1185">Reference proteome</keyword>
<comment type="caution">
    <text evidence="3">The sequence shown here is derived from an EMBL/GenBank/DDBJ whole genome shotgun (WGS) entry which is preliminary data.</text>
</comment>
<evidence type="ECO:0000313" key="4">
    <source>
        <dbReference type="Proteomes" id="UP000237073"/>
    </source>
</evidence>
<dbReference type="InterPro" id="IPR041687">
    <property type="entry name" value="HTH_46"/>
</dbReference>
<protein>
    <submittedName>
        <fullName evidence="3">Cytoplasmic protein</fullName>
    </submittedName>
</protein>
<dbReference type="AlphaFoldDB" id="A0A2P5GJ94"/>
<dbReference type="Proteomes" id="UP000247005">
    <property type="component" value="Unassembled WGS sequence"/>
</dbReference>
<evidence type="ECO:0000313" key="3">
    <source>
        <dbReference type="EMBL" id="POP43747.1"/>
    </source>
</evidence>
<gene>
    <name evidence="3" type="ORF">CHU32_22815</name>
    <name evidence="2" type="ORF">CHU33_22995</name>
</gene>
<sequence>MNFEKIEKIYDDSLHSFIFSQKSKPLDAIENVLQHFIPFSLPLSLSTGEIFPLGLEKEALRIVLLQEGICSFCHQKSQRQIGVVFAPSLLGLTDSYARSYNVSEWPQHYIVAETECTGYSILVSDFIKVADEQGLWHDIARILVQRLMAMSAREEEMIGVDSYLKVRTLLIEVWAYPENYRKQINILNFVQRRTNLSKSRIMKILSELKKGSYINIDSGKLIDLKKLPLAY</sequence>
<accession>A0A2P5GJ94</accession>
<evidence type="ECO:0000313" key="2">
    <source>
        <dbReference type="EMBL" id="POP41355.1"/>
    </source>
</evidence>
<dbReference type="Proteomes" id="UP000237073">
    <property type="component" value="Unassembled WGS sequence"/>
</dbReference>
<dbReference type="EMBL" id="PQGE01000027">
    <property type="protein sequence ID" value="POP41355.1"/>
    <property type="molecule type" value="Genomic_DNA"/>
</dbReference>
<dbReference type="InterPro" id="IPR014710">
    <property type="entry name" value="RmlC-like_jellyroll"/>
</dbReference>
<dbReference type="EMBL" id="PQGD01000023">
    <property type="protein sequence ID" value="POP43747.1"/>
    <property type="molecule type" value="Genomic_DNA"/>
</dbReference>
<reference evidence="4 5" key="1">
    <citation type="submission" date="2018-01" db="EMBL/GenBank/DDBJ databases">
        <title>Superficieibacter electus gen. nov., sp. nov., an extended-spectrum beta-lactamase possessing member of the Enterobacteriaceae family, isolated from intensive care unit surfaces.</title>
        <authorList>
            <person name="Potter R.F."/>
            <person name="D'Souza A.W."/>
        </authorList>
    </citation>
    <scope>NUCLEOTIDE SEQUENCE [LARGE SCALE GENOMIC DNA]</scope>
    <source>
        <strain evidence="3 5">BP-1</strain>
        <strain evidence="2 4">BP-2</strain>
    </source>
</reference>
<dbReference type="OrthoDB" id="6504476at2"/>
<proteinExistence type="predicted"/>
<dbReference type="Gene3D" id="2.60.120.10">
    <property type="entry name" value="Jelly Rolls"/>
    <property type="match status" value="1"/>
</dbReference>
<evidence type="ECO:0000313" key="5">
    <source>
        <dbReference type="Proteomes" id="UP000247005"/>
    </source>
</evidence>
<organism evidence="3 5">
    <name type="scientific">Superficieibacter electus</name>
    <dbReference type="NCBI Taxonomy" id="2022662"/>
    <lineage>
        <taxon>Bacteria</taxon>
        <taxon>Pseudomonadati</taxon>
        <taxon>Pseudomonadota</taxon>
        <taxon>Gammaproteobacteria</taxon>
        <taxon>Enterobacterales</taxon>
        <taxon>Enterobacteriaceae</taxon>
        <taxon>Superficieibacter</taxon>
    </lineage>
</organism>
<dbReference type="Pfam" id="PF15977">
    <property type="entry name" value="HTH_46"/>
    <property type="match status" value="1"/>
</dbReference>
<name>A0A2P5GJ94_9ENTR</name>
<evidence type="ECO:0000259" key="1">
    <source>
        <dbReference type="Pfam" id="PF15977"/>
    </source>
</evidence>